<keyword evidence="5 8" id="KW-0812">Transmembrane</keyword>
<reference evidence="10" key="1">
    <citation type="journal article" date="2019" name="Int. J. Syst. Evol. Microbiol.">
        <title>The Global Catalogue of Microorganisms (GCM) 10K type strain sequencing project: providing services to taxonomists for standard genome sequencing and annotation.</title>
        <authorList>
            <consortium name="The Broad Institute Genomics Platform"/>
            <consortium name="The Broad Institute Genome Sequencing Center for Infectious Disease"/>
            <person name="Wu L."/>
            <person name="Ma J."/>
        </authorList>
    </citation>
    <scope>NUCLEOTIDE SEQUENCE [LARGE SCALE GENOMIC DNA]</scope>
    <source>
        <strain evidence="10">JCM 11650</strain>
    </source>
</reference>
<evidence type="ECO:0000256" key="1">
    <source>
        <dbReference type="ARBA" id="ARBA00004651"/>
    </source>
</evidence>
<feature type="transmembrane region" description="Helical" evidence="8">
    <location>
        <begin position="102"/>
        <end position="120"/>
    </location>
</feature>
<feature type="transmembrane region" description="Helical" evidence="8">
    <location>
        <begin position="240"/>
        <end position="260"/>
    </location>
</feature>
<feature type="transmembrane region" description="Helical" evidence="8">
    <location>
        <begin position="272"/>
        <end position="289"/>
    </location>
</feature>
<sequence>MVRGVLASVVASFLFGGMYYFSPFFAPLTGEQLFGWRMLATLPLTTLLLLYTGQGAQVQAIVRRVQRYWRLGALLLLSAALFGVQLWLFLWAPLHGLALPTSLGYFLLPLAMVLAGRVVFKERLTRMQQLAVTLAAAGMAWELLRGAGLAWPTWVVVIGYSAYFVLRRLMRTDSLAGHWLDVLILLPACLWFILVAPSDNASGWLVARQTPKLYFLIPLLGIVSAVALALYMTAHRLLPLGLFGMLSYVEPVLLVLAALLLGERLEPGQGPMYVLIGAAVLVMALEGLWQLRNRPGAS</sequence>
<dbReference type="RefSeq" id="WP_377723248.1">
    <property type="nucleotide sequence ID" value="NZ_JBHSEW010000001.1"/>
</dbReference>
<protein>
    <submittedName>
        <fullName evidence="9">EamA family transporter RarD</fullName>
    </submittedName>
</protein>
<gene>
    <name evidence="9" type="primary">rarD</name>
    <name evidence="9" type="ORF">ACFO3A_01290</name>
</gene>
<evidence type="ECO:0000256" key="2">
    <source>
        <dbReference type="ARBA" id="ARBA00007362"/>
    </source>
</evidence>
<evidence type="ECO:0000313" key="10">
    <source>
        <dbReference type="Proteomes" id="UP001595967"/>
    </source>
</evidence>
<feature type="transmembrane region" description="Helical" evidence="8">
    <location>
        <begin position="71"/>
        <end position="90"/>
    </location>
</feature>
<dbReference type="SUPFAM" id="SSF103481">
    <property type="entry name" value="Multidrug resistance efflux transporter EmrE"/>
    <property type="match status" value="2"/>
</dbReference>
<evidence type="ECO:0000313" key="9">
    <source>
        <dbReference type="EMBL" id="MFC4620852.1"/>
    </source>
</evidence>
<feature type="transmembrane region" description="Helical" evidence="8">
    <location>
        <begin position="178"/>
        <end position="194"/>
    </location>
</feature>
<feature type="transmembrane region" description="Helical" evidence="8">
    <location>
        <begin position="214"/>
        <end position="233"/>
    </location>
</feature>
<comment type="subcellular location">
    <subcellularLocation>
        <location evidence="1">Cell membrane</location>
        <topology evidence="1">Multi-pass membrane protein</topology>
    </subcellularLocation>
</comment>
<keyword evidence="6 8" id="KW-1133">Transmembrane helix</keyword>
<proteinExistence type="inferred from homology"/>
<keyword evidence="4" id="KW-1003">Cell membrane</keyword>
<feature type="transmembrane region" description="Helical" evidence="8">
    <location>
        <begin position="34"/>
        <end position="51"/>
    </location>
</feature>
<keyword evidence="7 8" id="KW-0472">Membrane</keyword>
<keyword evidence="10" id="KW-1185">Reference proteome</keyword>
<accession>A0ABV9GS40</accession>
<evidence type="ECO:0000256" key="8">
    <source>
        <dbReference type="SAM" id="Phobius"/>
    </source>
</evidence>
<evidence type="ECO:0000256" key="4">
    <source>
        <dbReference type="ARBA" id="ARBA00022475"/>
    </source>
</evidence>
<dbReference type="InterPro" id="IPR037185">
    <property type="entry name" value="EmrE-like"/>
</dbReference>
<feature type="transmembrane region" description="Helical" evidence="8">
    <location>
        <begin position="5"/>
        <end position="22"/>
    </location>
</feature>
<evidence type="ECO:0000256" key="7">
    <source>
        <dbReference type="ARBA" id="ARBA00023136"/>
    </source>
</evidence>
<dbReference type="EMBL" id="JBHSEW010000001">
    <property type="protein sequence ID" value="MFC4620852.1"/>
    <property type="molecule type" value="Genomic_DNA"/>
</dbReference>
<name>A0ABV9GS40_9BURK</name>
<organism evidence="9 10">
    <name type="scientific">Comamonas nitrativorans</name>
    <dbReference type="NCBI Taxonomy" id="108437"/>
    <lineage>
        <taxon>Bacteria</taxon>
        <taxon>Pseudomonadati</taxon>
        <taxon>Pseudomonadota</taxon>
        <taxon>Betaproteobacteria</taxon>
        <taxon>Burkholderiales</taxon>
        <taxon>Comamonadaceae</taxon>
        <taxon>Comamonas</taxon>
    </lineage>
</organism>
<dbReference type="Proteomes" id="UP001595967">
    <property type="component" value="Unassembled WGS sequence"/>
</dbReference>
<comment type="caution">
    <text evidence="9">The sequence shown here is derived from an EMBL/GenBank/DDBJ whole genome shotgun (WGS) entry which is preliminary data.</text>
</comment>
<dbReference type="InterPro" id="IPR004626">
    <property type="entry name" value="RarD"/>
</dbReference>
<dbReference type="NCBIfam" id="TIGR00688">
    <property type="entry name" value="rarD"/>
    <property type="match status" value="1"/>
</dbReference>
<evidence type="ECO:0000256" key="3">
    <source>
        <dbReference type="ARBA" id="ARBA00022448"/>
    </source>
</evidence>
<comment type="similarity">
    <text evidence="2">Belongs to the EamA transporter family.</text>
</comment>
<evidence type="ECO:0000256" key="5">
    <source>
        <dbReference type="ARBA" id="ARBA00022692"/>
    </source>
</evidence>
<evidence type="ECO:0000256" key="6">
    <source>
        <dbReference type="ARBA" id="ARBA00022989"/>
    </source>
</evidence>
<keyword evidence="3" id="KW-0813">Transport</keyword>